<protein>
    <submittedName>
        <fullName evidence="1">Uncharacterized protein</fullName>
    </submittedName>
</protein>
<name>A0A426Z0R4_ENSVE</name>
<reference evidence="1 2" key="1">
    <citation type="journal article" date="2014" name="Agronomy (Basel)">
        <title>A Draft Genome Sequence for Ensete ventricosum, the Drought-Tolerant Tree Against Hunger.</title>
        <authorList>
            <person name="Harrison J."/>
            <person name="Moore K.A."/>
            <person name="Paszkiewicz K."/>
            <person name="Jones T."/>
            <person name="Grant M."/>
            <person name="Ambacheew D."/>
            <person name="Muzemil S."/>
            <person name="Studholme D.J."/>
        </authorList>
    </citation>
    <scope>NUCLEOTIDE SEQUENCE [LARGE SCALE GENOMIC DNA]</scope>
</reference>
<dbReference type="EMBL" id="AMZH03009105">
    <property type="protein sequence ID" value="RRT57561.1"/>
    <property type="molecule type" value="Genomic_DNA"/>
</dbReference>
<comment type="caution">
    <text evidence="1">The sequence shown here is derived from an EMBL/GenBank/DDBJ whole genome shotgun (WGS) entry which is preliminary data.</text>
</comment>
<accession>A0A426Z0R4</accession>
<sequence>MQLLGGSRKVLHKGDTRVLMDGLKYMLVNVPATFSKMGLVCLLMPWKRGETPPAPFVDFVPSALVDLPVTGLSPTVEGMTHLAREVGFIENSTEGVDGRDRHPSVLSRRVRLRESYRLISPPLNEELRADVQKLKDEFGPVAVATVEAQANEATVKLEEVQHKKSRPSRSYEFGYKIALTHFRTKHMGLEVEEDPYASLVEDDNVLMEVEVPFDDSDPTAM</sequence>
<dbReference type="Proteomes" id="UP000287651">
    <property type="component" value="Unassembled WGS sequence"/>
</dbReference>
<dbReference type="AlphaFoldDB" id="A0A426Z0R4"/>
<organism evidence="1 2">
    <name type="scientific">Ensete ventricosum</name>
    <name type="common">Abyssinian banana</name>
    <name type="synonym">Musa ensete</name>
    <dbReference type="NCBI Taxonomy" id="4639"/>
    <lineage>
        <taxon>Eukaryota</taxon>
        <taxon>Viridiplantae</taxon>
        <taxon>Streptophyta</taxon>
        <taxon>Embryophyta</taxon>
        <taxon>Tracheophyta</taxon>
        <taxon>Spermatophyta</taxon>
        <taxon>Magnoliopsida</taxon>
        <taxon>Liliopsida</taxon>
        <taxon>Zingiberales</taxon>
        <taxon>Musaceae</taxon>
        <taxon>Ensete</taxon>
    </lineage>
</organism>
<evidence type="ECO:0000313" key="1">
    <source>
        <dbReference type="EMBL" id="RRT57561.1"/>
    </source>
</evidence>
<gene>
    <name evidence="1" type="ORF">B296_00047182</name>
</gene>
<evidence type="ECO:0000313" key="2">
    <source>
        <dbReference type="Proteomes" id="UP000287651"/>
    </source>
</evidence>
<proteinExistence type="predicted"/>